<dbReference type="GeneID" id="301681178"/>
<sequence length="482" mass="52951">MVVNLRRPILVGGIGLSVVLWLWDTVGDSAVEFGETAVFGAIALGGGLWWLQRKFPQSDQSSKNSPPINREITEAAIQETETLIDNLATKAETILSGNDLSPTIADWRSQVADLHTAIDRQDLYLAITGKPQVGKTSLKTVLETTTWTQKQLTITEVDPDSSDNLGTSDLVMFLVDGDLTEPEYKTLSDLCDRQPTLLVWNKQDQCPLEHQVVVLEKLRQTMANQLAASDVIGISASPSAIKVRQYQDENSVQERMETPLPQIEILTENLDRLFIHQGEALVFATTYRQAIALQQTVKTHLNTIRRQQALPTIEQYQWIAAAAAFANPVPALDLLATAAITSQLVLDLGKVYDCQFSLEQAQQLAKTLGSQMVKLGLVELSTKTLTTLLKTNTVTYVAGGVIQGVTAAYLTRIAGLSLIEYFQTCETGNNFSLNIESFSNTLKSVFQNNQQLSTLQSFVRQATSHILPAREVSPTPPLPAKS</sequence>
<proteinExistence type="predicted"/>
<organism evidence="5 6">
    <name type="scientific">Limnospira platensis NIES-46</name>
    <dbReference type="NCBI Taxonomy" id="1236695"/>
    <lineage>
        <taxon>Bacteria</taxon>
        <taxon>Bacillati</taxon>
        <taxon>Cyanobacteriota</taxon>
        <taxon>Cyanophyceae</taxon>
        <taxon>Oscillatoriophycideae</taxon>
        <taxon>Oscillatoriales</taxon>
        <taxon>Sirenicapillariaceae</taxon>
        <taxon>Limnospira</taxon>
    </lineage>
</organism>
<dbReference type="InterPro" id="IPR027417">
    <property type="entry name" value="P-loop_NTPase"/>
</dbReference>
<name>A0A5M3T0A3_LIMPL</name>
<dbReference type="RefSeq" id="WP_006619913.1">
    <property type="nucleotide sequence ID" value="NZ_BIMW01000003.1"/>
</dbReference>
<keyword evidence="6" id="KW-1185">Reference proteome</keyword>
<reference evidence="5 6" key="1">
    <citation type="journal article" date="2019" name="J Genomics">
        <title>The Draft Genome of a Hydrogen-producing Cyanobacterium, Arthrospira platensis NIES-46.</title>
        <authorList>
            <person name="Suzuki S."/>
            <person name="Yamaguchi H."/>
            <person name="Kawachi M."/>
        </authorList>
    </citation>
    <scope>NUCLEOTIDE SEQUENCE [LARGE SCALE GENOMIC DNA]</scope>
    <source>
        <strain evidence="5 6">NIES-46</strain>
    </source>
</reference>
<accession>A0A5M3T0A3</accession>
<evidence type="ECO:0000256" key="4">
    <source>
        <dbReference type="ARBA" id="ARBA00023136"/>
    </source>
</evidence>
<comment type="caution">
    <text evidence="5">The sequence shown here is derived from an EMBL/GenBank/DDBJ whole genome shotgun (WGS) entry which is preliminary data.</text>
</comment>
<dbReference type="SUPFAM" id="SSF52540">
    <property type="entry name" value="P-loop containing nucleoside triphosphate hydrolases"/>
    <property type="match status" value="1"/>
</dbReference>
<comment type="subcellular location">
    <subcellularLocation>
        <location evidence="1">Membrane</location>
        <topology evidence="1">Multi-pass membrane protein</topology>
    </subcellularLocation>
</comment>
<protein>
    <recommendedName>
        <fullName evidence="7">DUF697 domain-containing protein</fullName>
    </recommendedName>
</protein>
<dbReference type="Proteomes" id="UP000326169">
    <property type="component" value="Unassembled WGS sequence"/>
</dbReference>
<keyword evidence="4" id="KW-0472">Membrane</keyword>
<dbReference type="EMBL" id="BIMW01000003">
    <property type="protein sequence ID" value="GCE92167.1"/>
    <property type="molecule type" value="Genomic_DNA"/>
</dbReference>
<evidence type="ECO:0000313" key="5">
    <source>
        <dbReference type="EMBL" id="GCE92167.1"/>
    </source>
</evidence>
<evidence type="ECO:0000313" key="6">
    <source>
        <dbReference type="Proteomes" id="UP000326169"/>
    </source>
</evidence>
<dbReference type="Pfam" id="PF05128">
    <property type="entry name" value="DUF697"/>
    <property type="match status" value="1"/>
</dbReference>
<evidence type="ECO:0000256" key="2">
    <source>
        <dbReference type="ARBA" id="ARBA00022692"/>
    </source>
</evidence>
<dbReference type="InterPro" id="IPR021147">
    <property type="entry name" value="DUF697"/>
</dbReference>
<gene>
    <name evidence="5" type="ORF">NIES46_02020</name>
</gene>
<keyword evidence="3" id="KW-1133">Transmembrane helix</keyword>
<evidence type="ECO:0000256" key="3">
    <source>
        <dbReference type="ARBA" id="ARBA00022989"/>
    </source>
</evidence>
<keyword evidence="2" id="KW-0812">Transmembrane</keyword>
<dbReference type="Gene3D" id="3.40.50.300">
    <property type="entry name" value="P-loop containing nucleotide triphosphate hydrolases"/>
    <property type="match status" value="1"/>
</dbReference>
<evidence type="ECO:0000256" key="1">
    <source>
        <dbReference type="ARBA" id="ARBA00004141"/>
    </source>
</evidence>
<evidence type="ECO:0008006" key="7">
    <source>
        <dbReference type="Google" id="ProtNLM"/>
    </source>
</evidence>